<keyword evidence="4 6" id="KW-0808">Transferase</keyword>
<dbReference type="RefSeq" id="WP_310417222.1">
    <property type="nucleotide sequence ID" value="NZ_JAVDYC010000001.1"/>
</dbReference>
<dbReference type="InterPro" id="IPR003594">
    <property type="entry name" value="HATPase_dom"/>
</dbReference>
<name>A0AAE4CUA2_9ACTN</name>
<proteinExistence type="predicted"/>
<dbReference type="Proteomes" id="UP001183629">
    <property type="component" value="Unassembled WGS sequence"/>
</dbReference>
<dbReference type="EMBL" id="JAVDYC010000001">
    <property type="protein sequence ID" value="MDR7324192.1"/>
    <property type="molecule type" value="Genomic_DNA"/>
</dbReference>
<evidence type="ECO:0000313" key="6">
    <source>
        <dbReference type="EMBL" id="MDR7324192.1"/>
    </source>
</evidence>
<dbReference type="Gene3D" id="1.10.287.130">
    <property type="match status" value="1"/>
</dbReference>
<dbReference type="GO" id="GO:0005886">
    <property type="term" value="C:plasma membrane"/>
    <property type="evidence" value="ECO:0007669"/>
    <property type="project" value="UniProtKB-SubCell"/>
</dbReference>
<protein>
    <recommendedName>
        <fullName evidence="3">histidine kinase</fullName>
        <ecNumber evidence="3">2.7.13.3</ecNumber>
    </recommendedName>
</protein>
<evidence type="ECO:0000256" key="4">
    <source>
        <dbReference type="ARBA" id="ARBA00022777"/>
    </source>
</evidence>
<keyword evidence="4 6" id="KW-0418">Kinase</keyword>
<reference evidence="6 7" key="1">
    <citation type="submission" date="2023-07" db="EMBL/GenBank/DDBJ databases">
        <title>Sequencing the genomes of 1000 actinobacteria strains.</title>
        <authorList>
            <person name="Klenk H.-P."/>
        </authorList>
    </citation>
    <scope>NUCLEOTIDE SEQUENCE [LARGE SCALE GENOMIC DNA]</scope>
    <source>
        <strain evidence="6 7">DSM 44711</strain>
    </source>
</reference>
<dbReference type="PANTHER" id="PTHR43102:SF2">
    <property type="entry name" value="GAF DOMAIN-CONTAINING PROTEIN"/>
    <property type="match status" value="1"/>
</dbReference>
<dbReference type="SUPFAM" id="SSF47384">
    <property type="entry name" value="Homodimeric domain of signal transducing histidine kinase"/>
    <property type="match status" value="1"/>
</dbReference>
<sequence length="410" mass="45361">MEAAKPENEAGRLATLHDLEVLDTDPEQEFDDIVKLASHVCGVPMSLVSLVDTDRQWFKAKIGLEMDETSREVSFCAHAILGKDLMVVPDVQEDRRFADNPLAVGDPGVRFYAGAPLVTSDGFALGTLCVIDSEPRRLNLDQLQALRALSRQVTAQLELRRYAKALNRTVARLQDIERRRDDFANLLAGDLRAPLHEFGAYLESVSTDREPDPVLAEALVRTTRRHLDPMRQLVAHLLAMADPENEGYEALHLREVDLTRITERAVQAVRPIAATKEIWILHGQGPSLPIYADPVRLEQVFMHLLFATVKYTPPGGRVRVTTEAASGPAVRLDDLDQPDTERPSLFTHLYYSAVAQIDDGPDRGLAVAKRILDVHHATLALSDRPGQGTSLRVVFPPVPAVLETLAAPAR</sequence>
<dbReference type="SUPFAM" id="SSF55781">
    <property type="entry name" value="GAF domain-like"/>
    <property type="match status" value="1"/>
</dbReference>
<dbReference type="PROSITE" id="PS50109">
    <property type="entry name" value="HIS_KIN"/>
    <property type="match status" value="1"/>
</dbReference>
<dbReference type="Gene3D" id="3.30.450.40">
    <property type="match status" value="1"/>
</dbReference>
<dbReference type="Pfam" id="PF02518">
    <property type="entry name" value="HATPase_c"/>
    <property type="match status" value="1"/>
</dbReference>
<dbReference type="Pfam" id="PF01590">
    <property type="entry name" value="GAF"/>
    <property type="match status" value="1"/>
</dbReference>
<dbReference type="InterPro" id="IPR036097">
    <property type="entry name" value="HisK_dim/P_sf"/>
</dbReference>
<dbReference type="AlphaFoldDB" id="A0AAE4CUA2"/>
<dbReference type="PANTHER" id="PTHR43102">
    <property type="entry name" value="SLR1143 PROTEIN"/>
    <property type="match status" value="1"/>
</dbReference>
<keyword evidence="7" id="KW-1185">Reference proteome</keyword>
<gene>
    <name evidence="6" type="ORF">J2S44_004442</name>
</gene>
<comment type="caution">
    <text evidence="6">The sequence shown here is derived from an EMBL/GenBank/DDBJ whole genome shotgun (WGS) entry which is preliminary data.</text>
</comment>
<evidence type="ECO:0000259" key="5">
    <source>
        <dbReference type="PROSITE" id="PS50109"/>
    </source>
</evidence>
<dbReference type="InterPro" id="IPR036890">
    <property type="entry name" value="HATPase_C_sf"/>
</dbReference>
<comment type="subcellular location">
    <subcellularLocation>
        <location evidence="2">Cell membrane</location>
    </subcellularLocation>
</comment>
<evidence type="ECO:0000256" key="1">
    <source>
        <dbReference type="ARBA" id="ARBA00000085"/>
    </source>
</evidence>
<dbReference type="InterPro" id="IPR003018">
    <property type="entry name" value="GAF"/>
</dbReference>
<dbReference type="InterPro" id="IPR029016">
    <property type="entry name" value="GAF-like_dom_sf"/>
</dbReference>
<dbReference type="InterPro" id="IPR005467">
    <property type="entry name" value="His_kinase_dom"/>
</dbReference>
<dbReference type="GO" id="GO:0000155">
    <property type="term" value="F:phosphorelay sensor kinase activity"/>
    <property type="evidence" value="ECO:0007669"/>
    <property type="project" value="InterPro"/>
</dbReference>
<organism evidence="6 7">
    <name type="scientific">Catenuloplanes niger</name>
    <dbReference type="NCBI Taxonomy" id="587534"/>
    <lineage>
        <taxon>Bacteria</taxon>
        <taxon>Bacillati</taxon>
        <taxon>Actinomycetota</taxon>
        <taxon>Actinomycetes</taxon>
        <taxon>Micromonosporales</taxon>
        <taxon>Micromonosporaceae</taxon>
        <taxon>Catenuloplanes</taxon>
    </lineage>
</organism>
<dbReference type="SUPFAM" id="SSF55874">
    <property type="entry name" value="ATPase domain of HSP90 chaperone/DNA topoisomerase II/histidine kinase"/>
    <property type="match status" value="1"/>
</dbReference>
<feature type="domain" description="Histidine kinase" evidence="5">
    <location>
        <begin position="186"/>
        <end position="399"/>
    </location>
</feature>
<evidence type="ECO:0000256" key="2">
    <source>
        <dbReference type="ARBA" id="ARBA00004236"/>
    </source>
</evidence>
<evidence type="ECO:0000256" key="3">
    <source>
        <dbReference type="ARBA" id="ARBA00012438"/>
    </source>
</evidence>
<dbReference type="EC" id="2.7.13.3" evidence="3"/>
<dbReference type="Gene3D" id="3.30.565.10">
    <property type="entry name" value="Histidine kinase-like ATPase, C-terminal domain"/>
    <property type="match status" value="1"/>
</dbReference>
<comment type="catalytic activity">
    <reaction evidence="1">
        <text>ATP + protein L-histidine = ADP + protein N-phospho-L-histidine.</text>
        <dbReference type="EC" id="2.7.13.3"/>
    </reaction>
</comment>
<evidence type="ECO:0000313" key="7">
    <source>
        <dbReference type="Proteomes" id="UP001183629"/>
    </source>
</evidence>
<dbReference type="SMART" id="SM00065">
    <property type="entry name" value="GAF"/>
    <property type="match status" value="1"/>
</dbReference>
<accession>A0AAE4CUA2</accession>